<evidence type="ECO:0000259" key="1">
    <source>
        <dbReference type="Pfam" id="PF00557"/>
    </source>
</evidence>
<dbReference type="EMBL" id="QZEY01000014">
    <property type="protein sequence ID" value="RJL24710.1"/>
    <property type="molecule type" value="Genomic_DNA"/>
</dbReference>
<accession>A0A3A4AFC2</accession>
<dbReference type="Gene3D" id="3.90.230.10">
    <property type="entry name" value="Creatinase/methionine aminopeptidase superfamily"/>
    <property type="match status" value="1"/>
</dbReference>
<dbReference type="CDD" id="cd01066">
    <property type="entry name" value="APP_MetAP"/>
    <property type="match status" value="1"/>
</dbReference>
<dbReference type="GO" id="GO:0004177">
    <property type="term" value="F:aminopeptidase activity"/>
    <property type="evidence" value="ECO:0007669"/>
    <property type="project" value="UniProtKB-KW"/>
</dbReference>
<dbReference type="AlphaFoldDB" id="A0A3A4AFC2"/>
<dbReference type="OrthoDB" id="9761809at2"/>
<dbReference type="Gene3D" id="3.40.350.10">
    <property type="entry name" value="Creatinase/prolidase N-terminal domain"/>
    <property type="match status" value="1"/>
</dbReference>
<name>A0A3A4AFC2_9ACTN</name>
<dbReference type="InterPro" id="IPR050659">
    <property type="entry name" value="Peptidase_M24B"/>
</dbReference>
<dbReference type="SUPFAM" id="SSF53092">
    <property type="entry name" value="Creatinase/prolidase N-terminal domain"/>
    <property type="match status" value="1"/>
</dbReference>
<dbReference type="InterPro" id="IPR029149">
    <property type="entry name" value="Creatin/AminoP/Spt16_N"/>
</dbReference>
<keyword evidence="3" id="KW-0378">Hydrolase</keyword>
<dbReference type="Pfam" id="PF01321">
    <property type="entry name" value="Creatinase_N"/>
    <property type="match status" value="1"/>
</dbReference>
<dbReference type="InterPro" id="IPR000994">
    <property type="entry name" value="Pept_M24"/>
</dbReference>
<keyword evidence="3" id="KW-0031">Aminopeptidase</keyword>
<evidence type="ECO:0000313" key="3">
    <source>
        <dbReference type="EMBL" id="RJL24710.1"/>
    </source>
</evidence>
<dbReference type="Pfam" id="PF00557">
    <property type="entry name" value="Peptidase_M24"/>
    <property type="match status" value="1"/>
</dbReference>
<protein>
    <submittedName>
        <fullName evidence="3">Aminopeptidase P family protein</fullName>
    </submittedName>
</protein>
<dbReference type="RefSeq" id="WP_119929627.1">
    <property type="nucleotide sequence ID" value="NZ_QZEY01000014.1"/>
</dbReference>
<gene>
    <name evidence="3" type="ORF">D5H75_28340</name>
</gene>
<reference evidence="3 4" key="1">
    <citation type="submission" date="2018-09" db="EMBL/GenBank/DDBJ databases">
        <title>YIM 75507 draft genome.</title>
        <authorList>
            <person name="Tang S."/>
            <person name="Feng Y."/>
        </authorList>
    </citation>
    <scope>NUCLEOTIDE SEQUENCE [LARGE SCALE GENOMIC DNA]</scope>
    <source>
        <strain evidence="3 4">YIM 75507</strain>
    </source>
</reference>
<dbReference type="SUPFAM" id="SSF55920">
    <property type="entry name" value="Creatinase/aminopeptidase"/>
    <property type="match status" value="1"/>
</dbReference>
<keyword evidence="3" id="KW-0645">Protease</keyword>
<dbReference type="InterPro" id="IPR036005">
    <property type="entry name" value="Creatinase/aminopeptidase-like"/>
</dbReference>
<feature type="domain" description="Creatinase N-terminal" evidence="2">
    <location>
        <begin position="11"/>
        <end position="159"/>
    </location>
</feature>
<dbReference type="PANTHER" id="PTHR46112:SF3">
    <property type="entry name" value="AMINOPEPTIDASE YPDF"/>
    <property type="match status" value="1"/>
</dbReference>
<feature type="domain" description="Peptidase M24" evidence="1">
    <location>
        <begin position="167"/>
        <end position="378"/>
    </location>
</feature>
<proteinExistence type="predicted"/>
<evidence type="ECO:0000313" key="4">
    <source>
        <dbReference type="Proteomes" id="UP000265768"/>
    </source>
</evidence>
<sequence length="393" mass="41024">MGIGVDEYRARQEAARRAAAEAGLDCLVAWSRGGSAQDGYADVYHLTGFYQHQPLVPDLPGRWRAEGHAAAVVPVEGPVVLVSNVGELQEEPVADEVRPASDLVDTLADVVRRAVPDGGRAGLTGCAGLAWPWRDRLAAGLPGRALVDADEVGWRLRRVKSPAELDLLRAAGALGVRAMDAAMAAAVPGASEAEVAAAAIGEIVAGGGAYYGMGLSSGGQSVTFAPSGPAAYTGRRLEAGDLLRIDLYGSVEGYLFDFARTRVVAGEAGEDRRLLLDAVRDSVRAGVAALRPGTPLSEVARRCDENLARSPYTRRHGAPRPLMSGVWGHGLGLSFEPPWLSPDVPGVAEPGMCLAVERRIALPGVGGANYEDNVIVTESGPEVITPAAPEYLG</sequence>
<dbReference type="InterPro" id="IPR000587">
    <property type="entry name" value="Creatinase_N"/>
</dbReference>
<dbReference type="Proteomes" id="UP000265768">
    <property type="component" value="Unassembled WGS sequence"/>
</dbReference>
<keyword evidence="4" id="KW-1185">Reference proteome</keyword>
<comment type="caution">
    <text evidence="3">The sequence shown here is derived from an EMBL/GenBank/DDBJ whole genome shotgun (WGS) entry which is preliminary data.</text>
</comment>
<organism evidence="3 4">
    <name type="scientific">Bailinhaonella thermotolerans</name>
    <dbReference type="NCBI Taxonomy" id="1070861"/>
    <lineage>
        <taxon>Bacteria</taxon>
        <taxon>Bacillati</taxon>
        <taxon>Actinomycetota</taxon>
        <taxon>Actinomycetes</taxon>
        <taxon>Streptosporangiales</taxon>
        <taxon>Streptosporangiaceae</taxon>
        <taxon>Bailinhaonella</taxon>
    </lineage>
</organism>
<dbReference type="PANTHER" id="PTHR46112">
    <property type="entry name" value="AMINOPEPTIDASE"/>
    <property type="match status" value="1"/>
</dbReference>
<evidence type="ECO:0000259" key="2">
    <source>
        <dbReference type="Pfam" id="PF01321"/>
    </source>
</evidence>